<dbReference type="AlphaFoldDB" id="A0A5B7CL08"/>
<feature type="compositionally biased region" description="Basic residues" evidence="1">
    <location>
        <begin position="99"/>
        <end position="116"/>
    </location>
</feature>
<dbReference type="EMBL" id="VSRR010000107">
    <property type="protein sequence ID" value="MPC10229.1"/>
    <property type="molecule type" value="Genomic_DNA"/>
</dbReference>
<accession>A0A5B7CL08</accession>
<proteinExistence type="predicted"/>
<feature type="region of interest" description="Disordered" evidence="1">
    <location>
        <begin position="85"/>
        <end position="118"/>
    </location>
</feature>
<reference evidence="2 3" key="1">
    <citation type="submission" date="2019-05" db="EMBL/GenBank/DDBJ databases">
        <title>Another draft genome of Portunus trituberculatus and its Hox gene families provides insights of decapod evolution.</title>
        <authorList>
            <person name="Jeong J.-H."/>
            <person name="Song I."/>
            <person name="Kim S."/>
            <person name="Choi T."/>
            <person name="Kim D."/>
            <person name="Ryu S."/>
            <person name="Kim W."/>
        </authorList>
    </citation>
    <scope>NUCLEOTIDE SEQUENCE [LARGE SCALE GENOMIC DNA]</scope>
    <source>
        <tissue evidence="2">Muscle</tissue>
    </source>
</reference>
<evidence type="ECO:0000313" key="3">
    <source>
        <dbReference type="Proteomes" id="UP000324222"/>
    </source>
</evidence>
<dbReference type="Proteomes" id="UP000324222">
    <property type="component" value="Unassembled WGS sequence"/>
</dbReference>
<evidence type="ECO:0000256" key="1">
    <source>
        <dbReference type="SAM" id="MobiDB-lite"/>
    </source>
</evidence>
<gene>
    <name evidence="2" type="ORF">E2C01_002862</name>
</gene>
<protein>
    <submittedName>
        <fullName evidence="2">Uncharacterized protein</fullName>
    </submittedName>
</protein>
<comment type="caution">
    <text evidence="2">The sequence shown here is derived from an EMBL/GenBank/DDBJ whole genome shotgun (WGS) entry which is preliminary data.</text>
</comment>
<sequence length="142" mass="15928">MSVWALAATSVTYNNVLQIVEGEACVQLSGMKRRGSRPTLYILTVPSVQRRTSALQRRHTGRQVCGTEGPGMGHRGGRTGHLISVKHLRPSPGPPAGTTRRKGDPHRRPATRRSPRHHDEIYMGKQRRAQYVYACTVLRNYF</sequence>
<keyword evidence="3" id="KW-1185">Reference proteome</keyword>
<name>A0A5B7CL08_PORTR</name>
<evidence type="ECO:0000313" key="2">
    <source>
        <dbReference type="EMBL" id="MPC10229.1"/>
    </source>
</evidence>
<organism evidence="2 3">
    <name type="scientific">Portunus trituberculatus</name>
    <name type="common">Swimming crab</name>
    <name type="synonym">Neptunus trituberculatus</name>
    <dbReference type="NCBI Taxonomy" id="210409"/>
    <lineage>
        <taxon>Eukaryota</taxon>
        <taxon>Metazoa</taxon>
        <taxon>Ecdysozoa</taxon>
        <taxon>Arthropoda</taxon>
        <taxon>Crustacea</taxon>
        <taxon>Multicrustacea</taxon>
        <taxon>Malacostraca</taxon>
        <taxon>Eumalacostraca</taxon>
        <taxon>Eucarida</taxon>
        <taxon>Decapoda</taxon>
        <taxon>Pleocyemata</taxon>
        <taxon>Brachyura</taxon>
        <taxon>Eubrachyura</taxon>
        <taxon>Portunoidea</taxon>
        <taxon>Portunidae</taxon>
        <taxon>Portuninae</taxon>
        <taxon>Portunus</taxon>
    </lineage>
</organism>